<dbReference type="EMBL" id="UYRV01006397">
    <property type="protein sequence ID" value="VDK53629.1"/>
    <property type="molecule type" value="Genomic_DNA"/>
</dbReference>
<evidence type="ECO:0000313" key="2">
    <source>
        <dbReference type="EMBL" id="VDK53629.1"/>
    </source>
</evidence>
<keyword evidence="1" id="KW-0472">Membrane</keyword>
<sequence>MRNAENFCENFLIFSIIAVLNAISQLTSACRYLAIIAVSVSPQMTVSNAIVESTIWVIAVRPWAPASVILVNEANACNFHKTTIRVAVQKAMKGKNARYGSTLSVNNSETT</sequence>
<name>A0A3P6QXG7_CYLGO</name>
<protein>
    <submittedName>
        <fullName evidence="2">Uncharacterized protein</fullName>
    </submittedName>
</protein>
<dbReference type="AlphaFoldDB" id="A0A3P6QXG7"/>
<accession>A0A3P6QXG7</accession>
<feature type="transmembrane region" description="Helical" evidence="1">
    <location>
        <begin position="12"/>
        <end position="34"/>
    </location>
</feature>
<organism evidence="2 3">
    <name type="scientific">Cylicostephanus goldi</name>
    <name type="common">Nematode worm</name>
    <dbReference type="NCBI Taxonomy" id="71465"/>
    <lineage>
        <taxon>Eukaryota</taxon>
        <taxon>Metazoa</taxon>
        <taxon>Ecdysozoa</taxon>
        <taxon>Nematoda</taxon>
        <taxon>Chromadorea</taxon>
        <taxon>Rhabditida</taxon>
        <taxon>Rhabditina</taxon>
        <taxon>Rhabditomorpha</taxon>
        <taxon>Strongyloidea</taxon>
        <taxon>Strongylidae</taxon>
        <taxon>Cylicostephanus</taxon>
    </lineage>
</organism>
<dbReference type="PROSITE" id="PS51257">
    <property type="entry name" value="PROKAR_LIPOPROTEIN"/>
    <property type="match status" value="1"/>
</dbReference>
<evidence type="ECO:0000313" key="3">
    <source>
        <dbReference type="Proteomes" id="UP000271889"/>
    </source>
</evidence>
<keyword evidence="1" id="KW-1133">Transmembrane helix</keyword>
<evidence type="ECO:0000256" key="1">
    <source>
        <dbReference type="SAM" id="Phobius"/>
    </source>
</evidence>
<proteinExistence type="predicted"/>
<keyword evidence="1" id="KW-0812">Transmembrane</keyword>
<keyword evidence="3" id="KW-1185">Reference proteome</keyword>
<reference evidence="2 3" key="1">
    <citation type="submission" date="2018-11" db="EMBL/GenBank/DDBJ databases">
        <authorList>
            <consortium name="Pathogen Informatics"/>
        </authorList>
    </citation>
    <scope>NUCLEOTIDE SEQUENCE [LARGE SCALE GENOMIC DNA]</scope>
</reference>
<dbReference type="Proteomes" id="UP000271889">
    <property type="component" value="Unassembled WGS sequence"/>
</dbReference>
<gene>
    <name evidence="2" type="ORF">CGOC_LOCUS2734</name>
</gene>